<gene>
    <name evidence="2" type="ORF">TCAL_13709</name>
</gene>
<accession>A0A553P1G7</accession>
<name>A0A553P1G7_TIGCA</name>
<dbReference type="PANTHER" id="PTHR47331">
    <property type="entry name" value="PHD-TYPE DOMAIN-CONTAINING PROTEIN"/>
    <property type="match status" value="1"/>
</dbReference>
<organism evidence="2 3">
    <name type="scientific">Tigriopus californicus</name>
    <name type="common">Marine copepod</name>
    <dbReference type="NCBI Taxonomy" id="6832"/>
    <lineage>
        <taxon>Eukaryota</taxon>
        <taxon>Metazoa</taxon>
        <taxon>Ecdysozoa</taxon>
        <taxon>Arthropoda</taxon>
        <taxon>Crustacea</taxon>
        <taxon>Multicrustacea</taxon>
        <taxon>Hexanauplia</taxon>
        <taxon>Copepoda</taxon>
        <taxon>Harpacticoida</taxon>
        <taxon>Harpacticidae</taxon>
        <taxon>Tigriopus</taxon>
    </lineage>
</organism>
<dbReference type="Pfam" id="PF18701">
    <property type="entry name" value="DUF5641"/>
    <property type="match status" value="1"/>
</dbReference>
<dbReference type="PANTHER" id="PTHR47331:SF5">
    <property type="entry name" value="RIBONUCLEASE H"/>
    <property type="match status" value="1"/>
</dbReference>
<dbReference type="STRING" id="6832.A0A553P1G7"/>
<keyword evidence="3" id="KW-1185">Reference proteome</keyword>
<evidence type="ECO:0000313" key="2">
    <source>
        <dbReference type="EMBL" id="TRY71500.1"/>
    </source>
</evidence>
<sequence>MYEYDDTVTPNSNDPRTELGFQLAKWLSNDNQFHLMDLGQAREANVLGLTWNAPADNLRINLGKRLPIDKDNKMKKRTLFDIVPSLYSPLGLAAPFIVKGKIKLAQLHLPGMGWDDNLEDALESKNGNYWRLGIREEVAWWKAWIKSIPKLGQSVWKIWHANYLPTLIVQAKWKSEEKNLEVNDVVLIVDPLIPRGQWRWGYVTKVFAGRDGLV</sequence>
<dbReference type="InterPro" id="IPR008042">
    <property type="entry name" value="Retrotrans_Pao"/>
</dbReference>
<dbReference type="AlphaFoldDB" id="A0A553P1G7"/>
<comment type="caution">
    <text evidence="2">The sequence shown here is derived from an EMBL/GenBank/DDBJ whole genome shotgun (WGS) entry which is preliminary data.</text>
</comment>
<feature type="domain" description="DUF5641" evidence="1">
    <location>
        <begin position="146"/>
        <end position="214"/>
    </location>
</feature>
<reference evidence="2 3" key="1">
    <citation type="journal article" date="2018" name="Nat. Ecol. Evol.">
        <title>Genomic signatures of mitonuclear coevolution across populations of Tigriopus californicus.</title>
        <authorList>
            <person name="Barreto F.S."/>
            <person name="Watson E.T."/>
            <person name="Lima T.G."/>
            <person name="Willett C.S."/>
            <person name="Edmands S."/>
            <person name="Li W."/>
            <person name="Burton R.S."/>
        </authorList>
    </citation>
    <scope>NUCLEOTIDE SEQUENCE [LARGE SCALE GENOMIC DNA]</scope>
    <source>
        <strain evidence="2 3">San Diego</strain>
    </source>
</reference>
<evidence type="ECO:0000313" key="3">
    <source>
        <dbReference type="Proteomes" id="UP000318571"/>
    </source>
</evidence>
<evidence type="ECO:0000259" key="1">
    <source>
        <dbReference type="Pfam" id="PF18701"/>
    </source>
</evidence>
<dbReference type="InterPro" id="IPR040676">
    <property type="entry name" value="DUF5641"/>
</dbReference>
<protein>
    <recommendedName>
        <fullName evidence="1">DUF5641 domain-containing protein</fullName>
    </recommendedName>
</protein>
<dbReference type="EMBL" id="VCGU01000008">
    <property type="protein sequence ID" value="TRY71500.1"/>
    <property type="molecule type" value="Genomic_DNA"/>
</dbReference>
<dbReference type="Pfam" id="PF05380">
    <property type="entry name" value="Peptidase_A17"/>
    <property type="match status" value="1"/>
</dbReference>
<dbReference type="Proteomes" id="UP000318571">
    <property type="component" value="Chromosome 7"/>
</dbReference>
<proteinExistence type="predicted"/>